<dbReference type="GO" id="GO:0046872">
    <property type="term" value="F:metal ion binding"/>
    <property type="evidence" value="ECO:0007669"/>
    <property type="project" value="UniProtKB-KW"/>
</dbReference>
<dbReference type="OrthoDB" id="289721at2759"/>
<dbReference type="OMA" id="AYMIQRY"/>
<dbReference type="HOGENOM" id="CLU_001996_0_0_1"/>
<keyword evidence="7 13" id="KW-0479">Metal-binding</keyword>
<dbReference type="eggNOG" id="KOG1005">
    <property type="taxonomic scope" value="Eukaryota"/>
</dbReference>
<accession>T0T6J8</accession>
<dbReference type="GeneID" id="22831104"/>
<evidence type="ECO:0000256" key="7">
    <source>
        <dbReference type="ARBA" id="ARBA00022723"/>
    </source>
</evidence>
<sequence>MGEAMMSYLLTFGSIYVHLPGKNYVQLCGVPLCDVPVLSRTEDVRKKRKTRPWPDAPKSQKKPNSRESISKKVSIRQILFTMNPTNSSPNYSVGFDKNYPLSISRPRPLHKRSLYVLCLMFPKQIPSSHESSGSIKGKTDSQHSSFSDFVIPKRLNSAYSMIRQLLKRYDKTSYQELYQYYCPFPKDAIAKREASTSITDFSVGSHQVYAFVKAVLKRVIPKNFWGSTANFQHLLKAVKFFINLRRYDVLNLDHVLLDIKIKDIRWLELPSTKGCRMSLTDFNKRKEIFAEFVHWLFSSFVMNLLQTSFYATESSGQRNKIYFFRRDVFHDLSEPFCHDIRNRLFEPVDANELDEKLHVASIRLLPKRNTFRLIVNLSRKLQLKESFTKETTFRSSSTNTMLLPLATILGWKTKLLSKKEAVYTTLADVYTELINYKARLSRVDMMNCKKYFVKVDIRNCYDCIDQKKLLRIVRTLFDEDEFLIRKYAIVRACYENFVKKYALSACTYADYLNFFQFAMQFKGRRDCQVFIDNVDSQTRTTDELMLLLKQHITQHTVSFGNGCYRQTQGIPQGSKISNTLCFFYTRDLVRKRLRFVNKGNSVLLRVVDDFLFITTRKRDAKRFLSLMVKGFPDYNFYVNEDKTMVNFDPGPKYLNKIKIASDELLFCGFRVNLRDLSIGRELYIQSSAHRRIITVEHASCIWQVLCKRLMGTVFSSLHPIFLNASHNSPSAIRYNVYTVAHNTAFRLRQYIHEYKLLPINVHDIVSKVWFVLSTRFRVYSLGVVNSSKPESLQFTSAEMKWLIIQGALDALRPVKQLAAFTLSLSREQKRLEKKIPVMYLRQCVSSRRFRAINLR</sequence>
<reference evidence="16 18" key="1">
    <citation type="journal article" date="2011" name="Science">
        <title>Comparative functional genomics of the fission yeasts.</title>
        <authorList>
            <person name="Rhind N."/>
            <person name="Chen Z."/>
            <person name="Yassour M."/>
            <person name="Thompson D.A."/>
            <person name="Haas B.J."/>
            <person name="Habib N."/>
            <person name="Wapinski I."/>
            <person name="Roy S."/>
            <person name="Lin M.F."/>
            <person name="Heiman D.I."/>
            <person name="Young S.K."/>
            <person name="Furuya K."/>
            <person name="Guo Y."/>
            <person name="Pidoux A."/>
            <person name="Chen H.M."/>
            <person name="Robbertse B."/>
            <person name="Goldberg J.M."/>
            <person name="Aoki K."/>
            <person name="Bayne E.H."/>
            <person name="Berlin A.M."/>
            <person name="Desjardins C.A."/>
            <person name="Dobbs E."/>
            <person name="Dukaj L."/>
            <person name="Fan L."/>
            <person name="FitzGerald M.G."/>
            <person name="French C."/>
            <person name="Gujja S."/>
            <person name="Hansen K."/>
            <person name="Keifenheim D."/>
            <person name="Levin J.Z."/>
            <person name="Mosher R.A."/>
            <person name="Mueller C.A."/>
            <person name="Pfiffner J."/>
            <person name="Priest M."/>
            <person name="Russ C."/>
            <person name="Smialowska A."/>
            <person name="Swoboda P."/>
            <person name="Sykes S.M."/>
            <person name="Vaughn M."/>
            <person name="Vengrova S."/>
            <person name="Yoder R."/>
            <person name="Zeng Q."/>
            <person name="Allshire R."/>
            <person name="Baulcombe D."/>
            <person name="Birren B.W."/>
            <person name="Brown W."/>
            <person name="Ekwall K."/>
            <person name="Kellis M."/>
            <person name="Leatherwood J."/>
            <person name="Levin H."/>
            <person name="Margalit H."/>
            <person name="Martienssen R."/>
            <person name="Nieduszynski C.A."/>
            <person name="Spatafora J.W."/>
            <person name="Friedman N."/>
            <person name="Dalgaard J.Z."/>
            <person name="Baumann P."/>
            <person name="Niki H."/>
            <person name="Regev A."/>
            <person name="Nusbaum C."/>
        </authorList>
    </citation>
    <scope>NUCLEOTIDE SEQUENCE [LARGE SCALE GENOMIC DNA]</scope>
    <source>
        <strain evidence="18">yFS275 / FY16936</strain>
    </source>
</reference>
<proteinExistence type="inferred from homology"/>
<comment type="subcellular location">
    <subcellularLocation>
        <location evidence="13">Nucleus</location>
    </subcellularLocation>
    <subcellularLocation>
        <location evidence="13">Chromosome</location>
        <location evidence="13">Telomere</location>
    </subcellularLocation>
</comment>
<keyword evidence="4 13" id="KW-0158">Chromosome</keyword>
<evidence type="ECO:0000313" key="18">
    <source>
        <dbReference type="Proteomes" id="UP000001744"/>
    </source>
</evidence>
<evidence type="ECO:0000256" key="1">
    <source>
        <dbReference type="ARBA" id="ARBA00008001"/>
    </source>
</evidence>
<dbReference type="InterPro" id="IPR003545">
    <property type="entry name" value="Telomerase_RT"/>
</dbReference>
<gene>
    <name evidence="17" type="primary">trt1</name>
    <name evidence="16" type="ORF">SJAG_05979</name>
</gene>
<organism evidence="16 18">
    <name type="scientific">Schizosaccharomyces japonicus (strain yFS275 / FY16936)</name>
    <name type="common">Fission yeast</name>
    <dbReference type="NCBI Taxonomy" id="402676"/>
    <lineage>
        <taxon>Eukaryota</taxon>
        <taxon>Fungi</taxon>
        <taxon>Dikarya</taxon>
        <taxon>Ascomycota</taxon>
        <taxon>Taphrinomycotina</taxon>
        <taxon>Schizosaccharomycetes</taxon>
        <taxon>Schizosaccharomycetales</taxon>
        <taxon>Schizosaccharomycetaceae</taxon>
        <taxon>Schizosaccharomyces</taxon>
    </lineage>
</organism>
<dbReference type="GO" id="GO:0022616">
    <property type="term" value="P:DNA strand elongation"/>
    <property type="evidence" value="ECO:0007669"/>
    <property type="project" value="EnsemblFungi"/>
</dbReference>
<dbReference type="EMBL" id="KE651166">
    <property type="protein sequence ID" value="EQC53054.1"/>
    <property type="molecule type" value="Genomic_DNA"/>
</dbReference>
<comment type="catalytic activity">
    <reaction evidence="12 13">
        <text>DNA(n) + a 2'-deoxyribonucleoside 5'-triphosphate = DNA(n+1) + diphosphate</text>
        <dbReference type="Rhea" id="RHEA:22508"/>
        <dbReference type="Rhea" id="RHEA-COMP:17339"/>
        <dbReference type="Rhea" id="RHEA-COMP:17340"/>
        <dbReference type="ChEBI" id="CHEBI:33019"/>
        <dbReference type="ChEBI" id="CHEBI:61560"/>
        <dbReference type="ChEBI" id="CHEBI:173112"/>
        <dbReference type="EC" id="2.7.7.49"/>
    </reaction>
</comment>
<evidence type="ECO:0000259" key="15">
    <source>
        <dbReference type="PROSITE" id="PS50878"/>
    </source>
</evidence>
<dbReference type="Gene3D" id="3.30.70.2630">
    <property type="match status" value="1"/>
</dbReference>
<evidence type="ECO:0000313" key="16">
    <source>
        <dbReference type="EMBL" id="EQC53054.1"/>
    </source>
</evidence>
<dbReference type="AlphaFoldDB" id="T0T6J8"/>
<evidence type="ECO:0000256" key="10">
    <source>
        <dbReference type="ARBA" id="ARBA00022918"/>
    </source>
</evidence>
<evidence type="ECO:0000256" key="14">
    <source>
        <dbReference type="SAM" id="MobiDB-lite"/>
    </source>
</evidence>
<dbReference type="VEuPathDB" id="FungiDB:SJAG_05979"/>
<evidence type="ECO:0000256" key="5">
    <source>
        <dbReference type="ARBA" id="ARBA00022679"/>
    </source>
</evidence>
<dbReference type="PROSITE" id="PS50878">
    <property type="entry name" value="RT_POL"/>
    <property type="match status" value="1"/>
</dbReference>
<evidence type="ECO:0000256" key="11">
    <source>
        <dbReference type="ARBA" id="ARBA00023242"/>
    </source>
</evidence>
<dbReference type="InterPro" id="IPR000477">
    <property type="entry name" value="RT_dom"/>
</dbReference>
<keyword evidence="18" id="KW-1185">Reference proteome</keyword>
<dbReference type="InterPro" id="IPR043502">
    <property type="entry name" value="DNA/RNA_pol_sf"/>
</dbReference>
<name>T0T6J8_SCHJY</name>
<feature type="domain" description="Reverse transcriptase" evidence="15">
    <location>
        <begin position="346"/>
        <end position="671"/>
    </location>
</feature>
<dbReference type="STRING" id="402676.T0T6J8"/>
<dbReference type="GO" id="GO:0000333">
    <property type="term" value="C:telomerase catalytic core complex"/>
    <property type="evidence" value="ECO:0000318"/>
    <property type="project" value="GO_Central"/>
</dbReference>
<dbReference type="SMART" id="SM00975">
    <property type="entry name" value="Telomerase_RBD"/>
    <property type="match status" value="1"/>
</dbReference>
<dbReference type="GO" id="GO:0042162">
    <property type="term" value="F:telomeric DNA binding"/>
    <property type="evidence" value="ECO:0000318"/>
    <property type="project" value="GO_Central"/>
</dbReference>
<keyword evidence="10 13" id="KW-0695">RNA-directed DNA polymerase</keyword>
<dbReference type="EC" id="2.7.7.49" evidence="2 13"/>
<dbReference type="GO" id="GO:0003720">
    <property type="term" value="F:telomerase activity"/>
    <property type="evidence" value="ECO:0000318"/>
    <property type="project" value="GO_Central"/>
</dbReference>
<dbReference type="GO" id="GO:0000782">
    <property type="term" value="C:telomere cap complex"/>
    <property type="evidence" value="ECO:0007669"/>
    <property type="project" value="EnsemblFungi"/>
</dbReference>
<evidence type="ECO:0000256" key="4">
    <source>
        <dbReference type="ARBA" id="ARBA00022454"/>
    </source>
</evidence>
<evidence type="ECO:0000313" key="17">
    <source>
        <dbReference type="JaponicusDB" id="SJAG_05979"/>
    </source>
</evidence>
<dbReference type="PANTHER" id="PTHR12066">
    <property type="entry name" value="TELOMERASE REVERSE TRANSCRIPTASE"/>
    <property type="match status" value="1"/>
</dbReference>
<dbReference type="InterPro" id="IPR021891">
    <property type="entry name" value="Telomerase_RBD"/>
</dbReference>
<dbReference type="Pfam" id="PF00078">
    <property type="entry name" value="RVT_1"/>
    <property type="match status" value="1"/>
</dbReference>
<dbReference type="Gene3D" id="1.10.357.90">
    <property type="match status" value="1"/>
</dbReference>
<dbReference type="PANTHER" id="PTHR12066:SF0">
    <property type="entry name" value="TELOMERASE REVERSE TRANSCRIPTASE"/>
    <property type="match status" value="1"/>
</dbReference>
<feature type="region of interest" description="Disordered" evidence="14">
    <location>
        <begin position="44"/>
        <end position="69"/>
    </location>
</feature>
<dbReference type="JaponicusDB" id="SJAG_05979">
    <property type="gene designation" value="trt1"/>
</dbReference>
<dbReference type="Proteomes" id="UP000001744">
    <property type="component" value="Unassembled WGS sequence"/>
</dbReference>
<dbReference type="SUPFAM" id="SSF56672">
    <property type="entry name" value="DNA/RNA polymerases"/>
    <property type="match status" value="1"/>
</dbReference>
<dbReference type="Pfam" id="PF12009">
    <property type="entry name" value="Telomerase_RBD"/>
    <property type="match status" value="1"/>
</dbReference>
<comment type="function">
    <text evidence="13">Telomerase is a ribonucleoprotein enzyme essential for the replication of chromosome termini in most eukaryotes. It elongates telomeres. It is a reverse transcriptase that adds simple sequence repeats to chromosome ends by copying a template sequence within the RNA component of the enzyme.</text>
</comment>
<keyword evidence="9 13" id="KW-0779">Telomere</keyword>
<keyword evidence="5 13" id="KW-0808">Transferase</keyword>
<protein>
    <recommendedName>
        <fullName evidence="3 13">Telomerase reverse transcriptase</fullName>
        <ecNumber evidence="2 13">2.7.7.49</ecNumber>
    </recommendedName>
    <alternativeName>
        <fullName evidence="13">Telomerase catalytic subunit</fullName>
    </alternativeName>
</protein>
<keyword evidence="6 13" id="KW-0548">Nucleotidyltransferase</keyword>
<evidence type="ECO:0000256" key="8">
    <source>
        <dbReference type="ARBA" id="ARBA00022842"/>
    </source>
</evidence>
<dbReference type="GO" id="GO:0007004">
    <property type="term" value="P:telomere maintenance via telomerase"/>
    <property type="evidence" value="ECO:0000318"/>
    <property type="project" value="GO_Central"/>
</dbReference>
<evidence type="ECO:0000256" key="2">
    <source>
        <dbReference type="ARBA" id="ARBA00012493"/>
    </source>
</evidence>
<dbReference type="Gene3D" id="1.10.132.70">
    <property type="match status" value="1"/>
</dbReference>
<keyword evidence="11 13" id="KW-0539">Nucleus</keyword>
<keyword evidence="8 13" id="KW-0460">Magnesium</keyword>
<evidence type="ECO:0000256" key="9">
    <source>
        <dbReference type="ARBA" id="ARBA00022895"/>
    </source>
</evidence>
<dbReference type="PRINTS" id="PR01365">
    <property type="entry name" value="TELOMERASERT"/>
</dbReference>
<evidence type="ECO:0000256" key="13">
    <source>
        <dbReference type="RuleBase" id="RU365061"/>
    </source>
</evidence>
<dbReference type="GO" id="GO:0070034">
    <property type="term" value="F:telomerase RNA binding"/>
    <property type="evidence" value="ECO:0000318"/>
    <property type="project" value="GO_Central"/>
</dbReference>
<dbReference type="CDD" id="cd01648">
    <property type="entry name" value="TERT"/>
    <property type="match status" value="1"/>
</dbReference>
<dbReference type="RefSeq" id="XP_011048982.1">
    <property type="nucleotide sequence ID" value="XM_011050680.1"/>
</dbReference>
<evidence type="ECO:0000256" key="12">
    <source>
        <dbReference type="ARBA" id="ARBA00048173"/>
    </source>
</evidence>
<evidence type="ECO:0000256" key="3">
    <source>
        <dbReference type="ARBA" id="ARBA00016182"/>
    </source>
</evidence>
<evidence type="ECO:0000256" key="6">
    <source>
        <dbReference type="ARBA" id="ARBA00022695"/>
    </source>
</evidence>
<comment type="similarity">
    <text evidence="1 13">Belongs to the reverse transcriptase family. Telomerase subfamily.</text>
</comment>